<evidence type="ECO:0000256" key="2">
    <source>
        <dbReference type="ARBA" id="ARBA00005851"/>
    </source>
</evidence>
<evidence type="ECO:0000256" key="9">
    <source>
        <dbReference type="ARBA" id="ARBA00039086"/>
    </source>
</evidence>
<evidence type="ECO:0000256" key="5">
    <source>
        <dbReference type="ARBA" id="ARBA00023235"/>
    </source>
</evidence>
<keyword evidence="14" id="KW-1185">Reference proteome</keyword>
<keyword evidence="5" id="KW-0413">Isomerase</keyword>
<comment type="subcellular location">
    <subcellularLocation>
        <location evidence="1">Secreted</location>
    </subcellularLocation>
</comment>
<protein>
    <recommendedName>
        <fullName evidence="12">L-dopachrome isomerase</fullName>
        <ecNumber evidence="9">5.3.2.1</ecNumber>
        <ecNumber evidence="8">5.3.3.12</ecNumber>
    </recommendedName>
    <alternativeName>
        <fullName evidence="10">L-dopachrome tautomerase</fullName>
    </alternativeName>
    <alternativeName>
        <fullName evidence="11">Phenylpyruvate tautomerase</fullName>
    </alternativeName>
</protein>
<proteinExistence type="inferred from homology"/>
<dbReference type="Proteomes" id="UP000553632">
    <property type="component" value="Unassembled WGS sequence"/>
</dbReference>
<dbReference type="InterPro" id="IPR014347">
    <property type="entry name" value="Tautomerase/MIF_sf"/>
</dbReference>
<feature type="non-terminal residue" evidence="13">
    <location>
        <position position="188"/>
    </location>
</feature>
<evidence type="ECO:0000256" key="11">
    <source>
        <dbReference type="ARBA" id="ARBA00041912"/>
    </source>
</evidence>
<dbReference type="GO" id="GO:0005125">
    <property type="term" value="F:cytokine activity"/>
    <property type="evidence" value="ECO:0007669"/>
    <property type="project" value="UniProtKB-KW"/>
</dbReference>
<dbReference type="PANTHER" id="PTHR11954:SF6">
    <property type="entry name" value="MACROPHAGE MIGRATION INHIBITORY FACTOR"/>
    <property type="match status" value="1"/>
</dbReference>
<dbReference type="GO" id="GO:0050178">
    <property type="term" value="F:phenylpyruvate tautomerase activity"/>
    <property type="evidence" value="ECO:0007669"/>
    <property type="project" value="UniProtKB-EC"/>
</dbReference>
<evidence type="ECO:0000256" key="1">
    <source>
        <dbReference type="ARBA" id="ARBA00004613"/>
    </source>
</evidence>
<comment type="catalytic activity">
    <reaction evidence="6">
        <text>3-phenylpyruvate = enol-phenylpyruvate</text>
        <dbReference type="Rhea" id="RHEA:17097"/>
        <dbReference type="ChEBI" id="CHEBI:16815"/>
        <dbReference type="ChEBI" id="CHEBI:18005"/>
        <dbReference type="EC" id="5.3.2.1"/>
    </reaction>
</comment>
<dbReference type="InterPro" id="IPR001398">
    <property type="entry name" value="Macrophage_inhib_fac"/>
</dbReference>
<keyword evidence="4" id="KW-0964">Secreted</keyword>
<comment type="catalytic activity">
    <reaction evidence="7">
        <text>L-dopachrome = 5,6-dihydroxyindole-2-carboxylate</text>
        <dbReference type="Rhea" id="RHEA:13041"/>
        <dbReference type="ChEBI" id="CHEBI:16875"/>
        <dbReference type="ChEBI" id="CHEBI:57509"/>
        <dbReference type="EC" id="5.3.3.12"/>
    </reaction>
</comment>
<dbReference type="EMBL" id="JABANO010004158">
    <property type="protein sequence ID" value="KAF4755630.1"/>
    <property type="molecule type" value="Genomic_DNA"/>
</dbReference>
<dbReference type="Pfam" id="PF01187">
    <property type="entry name" value="MIF"/>
    <property type="match status" value="1"/>
</dbReference>
<keyword evidence="3" id="KW-0202">Cytokine</keyword>
<comment type="caution">
    <text evidence="13">The sequence shown here is derived from an EMBL/GenBank/DDBJ whole genome shotgun (WGS) entry which is preliminary data.</text>
</comment>
<evidence type="ECO:0000313" key="14">
    <source>
        <dbReference type="Proteomes" id="UP000553632"/>
    </source>
</evidence>
<evidence type="ECO:0000256" key="7">
    <source>
        <dbReference type="ARBA" id="ARBA00036823"/>
    </source>
</evidence>
<dbReference type="GO" id="GO:0004167">
    <property type="term" value="F:dopachrome isomerase activity"/>
    <property type="evidence" value="ECO:0007669"/>
    <property type="project" value="UniProtKB-EC"/>
</dbReference>
<dbReference type="EC" id="5.3.2.1" evidence="9"/>
<dbReference type="Gene3D" id="3.30.429.10">
    <property type="entry name" value="Macrophage Migration Inhibitory Factor"/>
    <property type="match status" value="1"/>
</dbReference>
<evidence type="ECO:0000256" key="3">
    <source>
        <dbReference type="ARBA" id="ARBA00022514"/>
    </source>
</evidence>
<dbReference type="SUPFAM" id="SSF55331">
    <property type="entry name" value="Tautomerase/MIF"/>
    <property type="match status" value="1"/>
</dbReference>
<reference evidence="13 14" key="1">
    <citation type="submission" date="2020-04" db="EMBL/GenBank/DDBJ databases">
        <title>Perkinsus olseni comparative genomics.</title>
        <authorList>
            <person name="Bogema D.R."/>
        </authorList>
    </citation>
    <scope>NUCLEOTIDE SEQUENCE [LARGE SCALE GENOMIC DNA]</scope>
    <source>
        <strain evidence="13 14">ATCC PRA-207</strain>
    </source>
</reference>
<sequence>GLLGGSGIDVVVVGLAKGIPRVVVLHRASLVPLVRRVFEVAAQIGKALRLYGEGLSIWMSKIVCARQCPVSSVVTMPFVALTTNVQSILADPNKAASVMTDTVAEALGKPKKYLTVQIVPATGFVVGGEVASGVSVEIYSIGGGLKGPVVEAVYGTLQKEYGVQAEHAVVRFQNLDPTEYAMNGKTFG</sequence>
<organism evidence="13 14">
    <name type="scientific">Perkinsus olseni</name>
    <name type="common">Perkinsus atlanticus</name>
    <dbReference type="NCBI Taxonomy" id="32597"/>
    <lineage>
        <taxon>Eukaryota</taxon>
        <taxon>Sar</taxon>
        <taxon>Alveolata</taxon>
        <taxon>Perkinsozoa</taxon>
        <taxon>Perkinsea</taxon>
        <taxon>Perkinsida</taxon>
        <taxon>Perkinsidae</taxon>
        <taxon>Perkinsus</taxon>
    </lineage>
</organism>
<evidence type="ECO:0000256" key="4">
    <source>
        <dbReference type="ARBA" id="ARBA00022525"/>
    </source>
</evidence>
<accession>A0A7J6UEF4</accession>
<evidence type="ECO:0000256" key="6">
    <source>
        <dbReference type="ARBA" id="ARBA00036735"/>
    </source>
</evidence>
<evidence type="ECO:0000256" key="12">
    <source>
        <dbReference type="ARBA" id="ARBA00042730"/>
    </source>
</evidence>
<dbReference type="AlphaFoldDB" id="A0A7J6UEF4"/>
<name>A0A7J6UEF4_PEROL</name>
<dbReference type="EC" id="5.3.3.12" evidence="8"/>
<evidence type="ECO:0000256" key="8">
    <source>
        <dbReference type="ARBA" id="ARBA00038932"/>
    </source>
</evidence>
<evidence type="ECO:0000313" key="13">
    <source>
        <dbReference type="EMBL" id="KAF4755630.1"/>
    </source>
</evidence>
<comment type="similarity">
    <text evidence="2">Belongs to the MIF family.</text>
</comment>
<evidence type="ECO:0000256" key="10">
    <source>
        <dbReference type="ARBA" id="ARBA00041631"/>
    </source>
</evidence>
<gene>
    <name evidence="13" type="ORF">FOZ63_008457</name>
</gene>
<dbReference type="PANTHER" id="PTHR11954">
    <property type="entry name" value="D-DOPACHROME DECARBOXYLASE"/>
    <property type="match status" value="1"/>
</dbReference>
<dbReference type="GO" id="GO:0005615">
    <property type="term" value="C:extracellular space"/>
    <property type="evidence" value="ECO:0007669"/>
    <property type="project" value="UniProtKB-KW"/>
</dbReference>